<evidence type="ECO:0000256" key="8">
    <source>
        <dbReference type="ARBA" id="ARBA00023034"/>
    </source>
</evidence>
<comment type="similarity">
    <text evidence="3">Belongs to the MNN1/MNT family.</text>
</comment>
<comment type="caution">
    <text evidence="10">The sequence shown here is derived from an EMBL/GenBank/DDBJ whole genome shotgun (WGS) entry which is preliminary data.</text>
</comment>
<evidence type="ECO:0000256" key="2">
    <source>
        <dbReference type="ARBA" id="ARBA00004922"/>
    </source>
</evidence>
<accession>A0A1B7SM56</accession>
<keyword evidence="4" id="KW-0808">Transferase</keyword>
<sequence>MRISRLHSKVAIAGVVLSVILLLQLGAFYSRTAPVVPKVSAEPLHDITPKRGLTPADLEVIKKLEALRFRKDQQRLADDQQLDVLRVFAAQEKELEDRYQASLRVYEELAQQKPNIIKIYYTRKDMRHGSSTVFRRLMESFLEVIDKNSVVLQSHDLGLECSTHAPEFSVLDIKYSNSSLRSLSHAHKQVADAIPGGNPFPDLYNHNGYVMLGGGYRTWASLLSIKALRRTGSTLPVEVFLRRKSDYSQAMCENVFPSLNAECVVLSDRYGDKMSQRLESLEDKSLVPFLLLASSYQKVFWMDSNVFAAVSPDDMFESWLGTQYGFFSWSSKYVSTLNPAYYDVVRLKPRTPEYTMDESAFLLDKQQNFENLMLAAYYELEGENSYHQLFGQAKCGAGKHDSLTYATLFCDRREFRSQLLDDMGGLQLQRDPIGEFENKFEEYTPVRPLLYEVDPARLNPEKLTTPGRIFGSHNLTYDLDMLVLETMDLYVCHANDHIFKNVGTFCNDYVEQQRRYLVDHEIATVDSSPRGLVNRPDDTSDEVKDRANAEVISKLVGVDRLPEWE</sequence>
<evidence type="ECO:0000256" key="3">
    <source>
        <dbReference type="ARBA" id="ARBA00009105"/>
    </source>
</evidence>
<dbReference type="AlphaFoldDB" id="A0A1B7SM56"/>
<name>A0A1B7SM56_9ASCO</name>
<evidence type="ECO:0000256" key="5">
    <source>
        <dbReference type="ARBA" id="ARBA00022692"/>
    </source>
</evidence>
<protein>
    <submittedName>
        <fullName evidence="10">Uncharacterized protein</fullName>
    </submittedName>
</protein>
<evidence type="ECO:0000256" key="9">
    <source>
        <dbReference type="ARBA" id="ARBA00023136"/>
    </source>
</evidence>
<keyword evidence="9" id="KW-0472">Membrane</keyword>
<comment type="pathway">
    <text evidence="2">Protein modification; protein glycosylation.</text>
</comment>
<keyword evidence="7" id="KW-1133">Transmembrane helix</keyword>
<dbReference type="PANTHER" id="PTHR31646">
    <property type="entry name" value="ALPHA-1,2-MANNOSYLTRANSFERASE MNN2"/>
    <property type="match status" value="1"/>
</dbReference>
<dbReference type="InterPro" id="IPR029044">
    <property type="entry name" value="Nucleotide-diphossugar_trans"/>
</dbReference>
<dbReference type="GO" id="GO:0000139">
    <property type="term" value="C:Golgi membrane"/>
    <property type="evidence" value="ECO:0007669"/>
    <property type="project" value="UniProtKB-SubCell"/>
</dbReference>
<reference evidence="10" key="1">
    <citation type="journal article" date="2021" name="Open Biol.">
        <title>Shared evolutionary footprints suggest mitochondrial oxidative damage underlies multiple complex I losses in fungi.</title>
        <authorList>
            <person name="Schikora-Tamarit M.A."/>
            <person name="Marcet-Houben M."/>
            <person name="Nosek J."/>
            <person name="Gabaldon T."/>
        </authorList>
    </citation>
    <scope>NUCLEOTIDE SEQUENCE</scope>
    <source>
        <strain evidence="10">NCAIM Y.01608</strain>
    </source>
</reference>
<keyword evidence="5" id="KW-0812">Transmembrane</keyword>
<gene>
    <name evidence="10" type="ORF">OGATHE_003027</name>
</gene>
<dbReference type="SUPFAM" id="SSF53448">
    <property type="entry name" value="Nucleotide-diphospho-sugar transferases"/>
    <property type="match status" value="1"/>
</dbReference>
<dbReference type="GO" id="GO:0046354">
    <property type="term" value="P:mannan biosynthetic process"/>
    <property type="evidence" value="ECO:0007669"/>
    <property type="project" value="UniProtKB-ARBA"/>
</dbReference>
<reference evidence="10" key="2">
    <citation type="submission" date="2021-01" db="EMBL/GenBank/DDBJ databases">
        <authorList>
            <person name="Schikora-Tamarit M.A."/>
        </authorList>
    </citation>
    <scope>NUCLEOTIDE SEQUENCE</scope>
    <source>
        <strain evidence="10">NCAIM Y.01608</strain>
    </source>
</reference>
<evidence type="ECO:0000256" key="4">
    <source>
        <dbReference type="ARBA" id="ARBA00022679"/>
    </source>
</evidence>
<dbReference type="GO" id="GO:0000026">
    <property type="term" value="F:alpha-1,2-mannosyltransferase activity"/>
    <property type="evidence" value="ECO:0007669"/>
    <property type="project" value="TreeGrafter"/>
</dbReference>
<keyword evidence="6" id="KW-0735">Signal-anchor</keyword>
<evidence type="ECO:0000313" key="11">
    <source>
        <dbReference type="Proteomes" id="UP000788993"/>
    </source>
</evidence>
<evidence type="ECO:0000256" key="6">
    <source>
        <dbReference type="ARBA" id="ARBA00022968"/>
    </source>
</evidence>
<dbReference type="Pfam" id="PF11051">
    <property type="entry name" value="Mannosyl_trans3"/>
    <property type="match status" value="1"/>
</dbReference>
<keyword evidence="11" id="KW-1185">Reference proteome</keyword>
<comment type="subcellular location">
    <subcellularLocation>
        <location evidence="1">Golgi apparatus membrane</location>
        <topology evidence="1">Single-pass type II membrane protein</topology>
    </subcellularLocation>
</comment>
<dbReference type="RefSeq" id="XP_018212379.1">
    <property type="nucleotide sequence ID" value="XM_018357233.1"/>
</dbReference>
<proteinExistence type="inferred from homology"/>
<evidence type="ECO:0000313" key="10">
    <source>
        <dbReference type="EMBL" id="KAH3670214.1"/>
    </source>
</evidence>
<dbReference type="InterPro" id="IPR022751">
    <property type="entry name" value="Alpha_mannosyltransferase"/>
</dbReference>
<dbReference type="Proteomes" id="UP000788993">
    <property type="component" value="Unassembled WGS sequence"/>
</dbReference>
<dbReference type="EMBL" id="JAEUBD010000983">
    <property type="protein sequence ID" value="KAH3670214.1"/>
    <property type="molecule type" value="Genomic_DNA"/>
</dbReference>
<organism evidence="10 11">
    <name type="scientific">Ogataea polymorpha</name>
    <dbReference type="NCBI Taxonomy" id="460523"/>
    <lineage>
        <taxon>Eukaryota</taxon>
        <taxon>Fungi</taxon>
        <taxon>Dikarya</taxon>
        <taxon>Ascomycota</taxon>
        <taxon>Saccharomycotina</taxon>
        <taxon>Pichiomycetes</taxon>
        <taxon>Pichiales</taxon>
        <taxon>Pichiaceae</taxon>
        <taxon>Ogataea</taxon>
    </lineage>
</organism>
<evidence type="ECO:0000256" key="7">
    <source>
        <dbReference type="ARBA" id="ARBA00022989"/>
    </source>
</evidence>
<keyword evidence="8" id="KW-0333">Golgi apparatus</keyword>
<evidence type="ECO:0000256" key="1">
    <source>
        <dbReference type="ARBA" id="ARBA00004323"/>
    </source>
</evidence>
<dbReference type="PANTHER" id="PTHR31646:SF1">
    <property type="entry name" value="ALPHA-1,2-MANNOSYLTRANSFERASE MNN2"/>
    <property type="match status" value="1"/>
</dbReference>